<keyword evidence="2" id="KW-0805">Transcription regulation</keyword>
<dbReference type="GO" id="GO:0003700">
    <property type="term" value="F:DNA-binding transcription factor activity"/>
    <property type="evidence" value="ECO:0007669"/>
    <property type="project" value="TreeGrafter"/>
</dbReference>
<dbReference type="InterPro" id="IPR000843">
    <property type="entry name" value="HTH_LacI"/>
</dbReference>
<dbReference type="SMART" id="SM00354">
    <property type="entry name" value="HTH_LACI"/>
    <property type="match status" value="1"/>
</dbReference>
<dbReference type="OrthoDB" id="9803256at2"/>
<dbReference type="SUPFAM" id="SSF53822">
    <property type="entry name" value="Periplasmic binding protein-like I"/>
    <property type="match status" value="1"/>
</dbReference>
<dbReference type="PANTHER" id="PTHR30146:SF148">
    <property type="entry name" value="HTH-TYPE TRANSCRIPTIONAL REPRESSOR PURR-RELATED"/>
    <property type="match status" value="1"/>
</dbReference>
<evidence type="ECO:0000256" key="4">
    <source>
        <dbReference type="ARBA" id="ARBA00023163"/>
    </source>
</evidence>
<keyword evidence="4" id="KW-0804">Transcription</keyword>
<dbReference type="SUPFAM" id="SSF47413">
    <property type="entry name" value="lambda repressor-like DNA-binding domains"/>
    <property type="match status" value="1"/>
</dbReference>
<sequence length="339" mass="38532">MKTISLQEISTALKVSKSTISYVLNGRGDEKRISINTQQMIEEYAKAHNYKPNPLARSLIVGKSNMIGFVLPNIADFFFARITRSIEKKAMQSGYEVVFSSTGEDKEREEKSIQSMLDRNVDGLIIASSQKNEKDILRLTQNKFPMVLIDRKYPDISTNFVGLNNIGGITMLVEHLINMGRKKIGFVSLNMDLLTLNERLNSYEETMKRNGCEVKKGFIQQLEYNHTDNDMERIIKIMLSKSIGVEGLIFSTQFLAADGIRALNKMNIKVPTDMAVVSYGHKNDFDLFKVPLTAIDFPVEEIGEKAVDILLENMKDINMKKEEFYFNTELIVRESCGSH</sequence>
<dbReference type="Gene3D" id="3.40.50.2300">
    <property type="match status" value="2"/>
</dbReference>
<comment type="caution">
    <text evidence="6">The sequence shown here is derived from an EMBL/GenBank/DDBJ whole genome shotgun (WGS) entry which is preliminary data.</text>
</comment>
<dbReference type="Pfam" id="PF13377">
    <property type="entry name" value="Peripla_BP_3"/>
    <property type="match status" value="1"/>
</dbReference>
<dbReference type="InterPro" id="IPR028082">
    <property type="entry name" value="Peripla_BP_I"/>
</dbReference>
<protein>
    <submittedName>
        <fullName evidence="6">LacI family transcriptional regulator</fullName>
    </submittedName>
</protein>
<keyword evidence="3" id="KW-0238">DNA-binding</keyword>
<dbReference type="GO" id="GO:0000976">
    <property type="term" value="F:transcription cis-regulatory region binding"/>
    <property type="evidence" value="ECO:0007669"/>
    <property type="project" value="TreeGrafter"/>
</dbReference>
<proteinExistence type="predicted"/>
<dbReference type="Gene3D" id="1.10.260.40">
    <property type="entry name" value="lambda repressor-like DNA-binding domains"/>
    <property type="match status" value="1"/>
</dbReference>
<evidence type="ECO:0000313" key="7">
    <source>
        <dbReference type="Proteomes" id="UP000256629"/>
    </source>
</evidence>
<gene>
    <name evidence="6" type="ORF">DFQ02_106122</name>
</gene>
<evidence type="ECO:0000256" key="3">
    <source>
        <dbReference type="ARBA" id="ARBA00023125"/>
    </source>
</evidence>
<dbReference type="InterPro" id="IPR010982">
    <property type="entry name" value="Lambda_DNA-bd_dom_sf"/>
</dbReference>
<dbReference type="Proteomes" id="UP000256629">
    <property type="component" value="Unassembled WGS sequence"/>
</dbReference>
<evidence type="ECO:0000256" key="1">
    <source>
        <dbReference type="ARBA" id="ARBA00022491"/>
    </source>
</evidence>
<reference evidence="6 7" key="1">
    <citation type="submission" date="2018-07" db="EMBL/GenBank/DDBJ databases">
        <title>Genomic Encyclopedia of Type Strains, Phase III (KMG-III): the genomes of soil and plant-associated and newly described type strains.</title>
        <authorList>
            <person name="Whitman W."/>
        </authorList>
    </citation>
    <scope>NUCLEOTIDE SEQUENCE [LARGE SCALE GENOMIC DNA]</scope>
    <source>
        <strain evidence="6 7">CECT 8487</strain>
    </source>
</reference>
<dbReference type="EMBL" id="QRDX01000006">
    <property type="protein sequence ID" value="RED47495.1"/>
    <property type="molecule type" value="Genomic_DNA"/>
</dbReference>
<keyword evidence="1" id="KW-0678">Repressor</keyword>
<organism evidence="6 7">
    <name type="scientific">Seonamhaeicola aphaedonensis</name>
    <dbReference type="NCBI Taxonomy" id="1461338"/>
    <lineage>
        <taxon>Bacteria</taxon>
        <taxon>Pseudomonadati</taxon>
        <taxon>Bacteroidota</taxon>
        <taxon>Flavobacteriia</taxon>
        <taxon>Flavobacteriales</taxon>
        <taxon>Flavobacteriaceae</taxon>
    </lineage>
</organism>
<keyword evidence="7" id="KW-1185">Reference proteome</keyword>
<accession>A0A3D9HDG0</accession>
<dbReference type="CDD" id="cd01392">
    <property type="entry name" value="HTH_LacI"/>
    <property type="match status" value="1"/>
</dbReference>
<dbReference type="Pfam" id="PF00356">
    <property type="entry name" value="LacI"/>
    <property type="match status" value="1"/>
</dbReference>
<evidence type="ECO:0000259" key="5">
    <source>
        <dbReference type="PROSITE" id="PS50932"/>
    </source>
</evidence>
<evidence type="ECO:0000256" key="2">
    <source>
        <dbReference type="ARBA" id="ARBA00023015"/>
    </source>
</evidence>
<dbReference type="RefSeq" id="WP_116524470.1">
    <property type="nucleotide sequence ID" value="NZ_QRDX01000006.1"/>
</dbReference>
<dbReference type="PANTHER" id="PTHR30146">
    <property type="entry name" value="LACI-RELATED TRANSCRIPTIONAL REPRESSOR"/>
    <property type="match status" value="1"/>
</dbReference>
<dbReference type="InterPro" id="IPR046335">
    <property type="entry name" value="LacI/GalR-like_sensor"/>
</dbReference>
<dbReference type="AlphaFoldDB" id="A0A3D9HDG0"/>
<evidence type="ECO:0000313" key="6">
    <source>
        <dbReference type="EMBL" id="RED47495.1"/>
    </source>
</evidence>
<dbReference type="PROSITE" id="PS50932">
    <property type="entry name" value="HTH_LACI_2"/>
    <property type="match status" value="1"/>
</dbReference>
<feature type="domain" description="HTH lacI-type" evidence="5">
    <location>
        <begin position="4"/>
        <end position="61"/>
    </location>
</feature>
<name>A0A3D9HDG0_9FLAO</name>